<evidence type="ECO:0000313" key="1">
    <source>
        <dbReference type="EMBL" id="SVA84318.1"/>
    </source>
</evidence>
<dbReference type="EMBL" id="UINC01019970">
    <property type="protein sequence ID" value="SVA84318.1"/>
    <property type="molecule type" value="Genomic_DNA"/>
</dbReference>
<dbReference type="AlphaFoldDB" id="A0A381Z4Y5"/>
<reference evidence="1" key="1">
    <citation type="submission" date="2018-05" db="EMBL/GenBank/DDBJ databases">
        <authorList>
            <person name="Lanie J.A."/>
            <person name="Ng W.-L."/>
            <person name="Kazmierczak K.M."/>
            <person name="Andrzejewski T.M."/>
            <person name="Davidsen T.M."/>
            <person name="Wayne K.J."/>
            <person name="Tettelin H."/>
            <person name="Glass J.I."/>
            <person name="Rusch D."/>
            <person name="Podicherti R."/>
            <person name="Tsui H.-C.T."/>
            <person name="Winkler M.E."/>
        </authorList>
    </citation>
    <scope>NUCLEOTIDE SEQUENCE</scope>
</reference>
<proteinExistence type="predicted"/>
<accession>A0A381Z4Y5</accession>
<gene>
    <name evidence="1" type="ORF">METZ01_LOCUS137172</name>
</gene>
<organism evidence="1">
    <name type="scientific">marine metagenome</name>
    <dbReference type="NCBI Taxonomy" id="408172"/>
    <lineage>
        <taxon>unclassified sequences</taxon>
        <taxon>metagenomes</taxon>
        <taxon>ecological metagenomes</taxon>
    </lineage>
</organism>
<protein>
    <submittedName>
        <fullName evidence="1">Uncharacterized protein</fullName>
    </submittedName>
</protein>
<sequence>MTIKTEYFVGFSNGMIVRENPVSGTCNFMCQEIE</sequence>
<name>A0A381Z4Y5_9ZZZZ</name>